<evidence type="ECO:0000256" key="2">
    <source>
        <dbReference type="SAM" id="Phobius"/>
    </source>
</evidence>
<dbReference type="EMBL" id="JARYGX010000019">
    <property type="protein sequence ID" value="MDH7453358.1"/>
    <property type="molecule type" value="Genomic_DNA"/>
</dbReference>
<dbReference type="Pfam" id="PF00990">
    <property type="entry name" value="GGDEF"/>
    <property type="match status" value="1"/>
</dbReference>
<feature type="transmembrane region" description="Helical" evidence="2">
    <location>
        <begin position="62"/>
        <end position="81"/>
    </location>
</feature>
<evidence type="ECO:0000313" key="5">
    <source>
        <dbReference type="Proteomes" id="UP001160550"/>
    </source>
</evidence>
<reference evidence="4" key="1">
    <citation type="journal article" date="2007" name="Int. J. Syst. Evol. Microbiol.">
        <title>Luteimonas composti sp. nov., a moderately thermophilic bacterium isolated from food waste.</title>
        <authorList>
            <person name="Young C.C."/>
            <person name="Kampfer P."/>
            <person name="Chen W.M."/>
            <person name="Yen W.S."/>
            <person name="Arun A.B."/>
            <person name="Lai W.A."/>
            <person name="Shen F.T."/>
            <person name="Rekha P.D."/>
            <person name="Lin K.Y."/>
            <person name="Chou J.H."/>
        </authorList>
    </citation>
    <scope>NUCLEOTIDE SEQUENCE</scope>
    <source>
        <strain evidence="4">CC-YY355</strain>
    </source>
</reference>
<dbReference type="NCBIfam" id="TIGR00254">
    <property type="entry name" value="GGDEF"/>
    <property type="match status" value="1"/>
</dbReference>
<evidence type="ECO:0000256" key="1">
    <source>
        <dbReference type="ARBA" id="ARBA00012528"/>
    </source>
</evidence>
<dbReference type="PANTHER" id="PTHR45138">
    <property type="entry name" value="REGULATORY COMPONENTS OF SENSORY TRANSDUCTION SYSTEM"/>
    <property type="match status" value="1"/>
</dbReference>
<evidence type="ECO:0000259" key="3">
    <source>
        <dbReference type="PROSITE" id="PS50887"/>
    </source>
</evidence>
<dbReference type="GO" id="GO:0052621">
    <property type="term" value="F:diguanylate cyclase activity"/>
    <property type="evidence" value="ECO:0007669"/>
    <property type="project" value="UniProtKB-EC"/>
</dbReference>
<dbReference type="SMART" id="SM00267">
    <property type="entry name" value="GGDEF"/>
    <property type="match status" value="1"/>
</dbReference>
<dbReference type="CDD" id="cd01949">
    <property type="entry name" value="GGDEF"/>
    <property type="match status" value="1"/>
</dbReference>
<keyword evidence="5" id="KW-1185">Reference proteome</keyword>
<comment type="caution">
    <text evidence="4">The sequence shown here is derived from an EMBL/GenBank/DDBJ whole genome shotgun (WGS) entry which is preliminary data.</text>
</comment>
<proteinExistence type="predicted"/>
<organism evidence="4 5">
    <name type="scientific">Luteimonas composti</name>
    <dbReference type="NCBI Taxonomy" id="398257"/>
    <lineage>
        <taxon>Bacteria</taxon>
        <taxon>Pseudomonadati</taxon>
        <taxon>Pseudomonadota</taxon>
        <taxon>Gammaproteobacteria</taxon>
        <taxon>Lysobacterales</taxon>
        <taxon>Lysobacteraceae</taxon>
        <taxon>Luteimonas</taxon>
    </lineage>
</organism>
<feature type="transmembrane region" description="Helical" evidence="2">
    <location>
        <begin position="186"/>
        <end position="204"/>
    </location>
</feature>
<name>A0ABT6MTC8_9GAMM</name>
<keyword evidence="2" id="KW-0472">Membrane</keyword>
<keyword evidence="4" id="KW-0548">Nucleotidyltransferase</keyword>
<reference evidence="4" key="2">
    <citation type="submission" date="2023-04" db="EMBL/GenBank/DDBJ databases">
        <authorList>
            <person name="Sun J.-Q."/>
        </authorList>
    </citation>
    <scope>NUCLEOTIDE SEQUENCE</scope>
    <source>
        <strain evidence="4">CC-YY355</strain>
    </source>
</reference>
<dbReference type="InterPro" id="IPR043128">
    <property type="entry name" value="Rev_trsase/Diguanyl_cyclase"/>
</dbReference>
<dbReference type="EC" id="2.7.7.65" evidence="1"/>
<dbReference type="RefSeq" id="WP_280942561.1">
    <property type="nucleotide sequence ID" value="NZ_JARYGX010000019.1"/>
</dbReference>
<feature type="transmembrane region" description="Helical" evidence="2">
    <location>
        <begin position="93"/>
        <end position="112"/>
    </location>
</feature>
<dbReference type="InterPro" id="IPR000160">
    <property type="entry name" value="GGDEF_dom"/>
</dbReference>
<dbReference type="InterPro" id="IPR029787">
    <property type="entry name" value="Nucleotide_cyclase"/>
</dbReference>
<dbReference type="InterPro" id="IPR050469">
    <property type="entry name" value="Diguanylate_Cyclase"/>
</dbReference>
<dbReference type="PANTHER" id="PTHR45138:SF24">
    <property type="entry name" value="DIGUANYLATE CYCLASE DGCC-RELATED"/>
    <property type="match status" value="1"/>
</dbReference>
<feature type="domain" description="GGDEF" evidence="3">
    <location>
        <begin position="241"/>
        <end position="375"/>
    </location>
</feature>
<feature type="transmembrane region" description="Helical" evidence="2">
    <location>
        <begin position="144"/>
        <end position="166"/>
    </location>
</feature>
<evidence type="ECO:0000313" key="4">
    <source>
        <dbReference type="EMBL" id="MDH7453358.1"/>
    </source>
</evidence>
<keyword evidence="2" id="KW-1133">Transmembrane helix</keyword>
<keyword evidence="4" id="KW-0808">Transferase</keyword>
<keyword evidence="2" id="KW-0812">Transmembrane</keyword>
<dbReference type="Proteomes" id="UP001160550">
    <property type="component" value="Unassembled WGS sequence"/>
</dbReference>
<accession>A0ABT6MTC8</accession>
<gene>
    <name evidence="4" type="ORF">QF205_09805</name>
</gene>
<protein>
    <recommendedName>
        <fullName evidence="1">diguanylate cyclase</fullName>
        <ecNumber evidence="1">2.7.7.65</ecNumber>
    </recommendedName>
</protein>
<feature type="transmembrane region" description="Helical" evidence="2">
    <location>
        <begin position="118"/>
        <end position="137"/>
    </location>
</feature>
<feature type="transmembrane region" description="Helical" evidence="2">
    <location>
        <begin position="38"/>
        <end position="56"/>
    </location>
</feature>
<dbReference type="PROSITE" id="PS50887">
    <property type="entry name" value="GGDEF"/>
    <property type="match status" value="1"/>
</dbReference>
<sequence length="375" mass="40211">MHEPAPLKRVLATLFGRPDEVMLELGAGGELLVAKVRALLSLLVLVLPLAAALDGAATNRTLVGLGVAVLVNIVAQVWLALARNHRRHHWLPYATGAWDITATTGVLAMLSLDDPGAGLDSLVVWCFYLFAIALTALRSDGRLTAFVGGMAIVQYAALAGTVLSLAPAASAAISEDAPSLAEQGQRLLLLAMMTLLTSTIVYRMQRLIELSGRDALTGVPNRAWLLQRLPRMFEAARREGSTVTIGLVDVDHFRRVYEQIGHLGGDRAIRHIAEHLGAMLGEDEYLARIGGQEFVLVLGCPIGSAWERIDRSRRSLAAQPFHSERGTEPVALAFSAGLAAFPQDGATASALLGSADRRLQEAKRTGRNRAIARDS</sequence>
<dbReference type="Gene3D" id="3.30.70.270">
    <property type="match status" value="1"/>
</dbReference>
<dbReference type="SUPFAM" id="SSF55073">
    <property type="entry name" value="Nucleotide cyclase"/>
    <property type="match status" value="1"/>
</dbReference>